<dbReference type="AlphaFoldDB" id="A0A1V9EVV2"/>
<evidence type="ECO:0000313" key="2">
    <source>
        <dbReference type="Proteomes" id="UP000192610"/>
    </source>
</evidence>
<accession>A0A1V9EVV2</accession>
<protein>
    <recommendedName>
        <fullName evidence="3">HTH cro/C1-type domain-containing protein</fullName>
    </recommendedName>
</protein>
<dbReference type="Proteomes" id="UP000192610">
    <property type="component" value="Unassembled WGS sequence"/>
</dbReference>
<gene>
    <name evidence="1" type="ORF">A4H97_00105</name>
</gene>
<keyword evidence="2" id="KW-1185">Reference proteome</keyword>
<proteinExistence type="predicted"/>
<organism evidence="1 2">
    <name type="scientific">Niastella yeongjuensis</name>
    <dbReference type="NCBI Taxonomy" id="354355"/>
    <lineage>
        <taxon>Bacteria</taxon>
        <taxon>Pseudomonadati</taxon>
        <taxon>Bacteroidota</taxon>
        <taxon>Chitinophagia</taxon>
        <taxon>Chitinophagales</taxon>
        <taxon>Chitinophagaceae</taxon>
        <taxon>Niastella</taxon>
    </lineage>
</organism>
<sequence length="91" mass="10446">MGNDPRYITVNKLITSRQLNSFSEILKIVPKTVLTKDLGMHHITFNKLIDHPAGFTLENIYEIAALVGVENKVMLQLFYNETGEKKTKRKK</sequence>
<dbReference type="RefSeq" id="WP_081198618.1">
    <property type="nucleotide sequence ID" value="NZ_FOCZ01000001.1"/>
</dbReference>
<reference evidence="2" key="1">
    <citation type="submission" date="2016-04" db="EMBL/GenBank/DDBJ databases">
        <authorList>
            <person name="Chen L."/>
            <person name="Zhuang W."/>
            <person name="Wang G."/>
        </authorList>
    </citation>
    <scope>NUCLEOTIDE SEQUENCE [LARGE SCALE GENOMIC DNA]</scope>
    <source>
        <strain evidence="2">17621</strain>
    </source>
</reference>
<comment type="caution">
    <text evidence="1">The sequence shown here is derived from an EMBL/GenBank/DDBJ whole genome shotgun (WGS) entry which is preliminary data.</text>
</comment>
<dbReference type="EMBL" id="LVXG01000012">
    <property type="protein sequence ID" value="OQP50287.1"/>
    <property type="molecule type" value="Genomic_DNA"/>
</dbReference>
<dbReference type="OrthoDB" id="676945at2"/>
<name>A0A1V9EVV2_9BACT</name>
<evidence type="ECO:0008006" key="3">
    <source>
        <dbReference type="Google" id="ProtNLM"/>
    </source>
</evidence>
<evidence type="ECO:0000313" key="1">
    <source>
        <dbReference type="EMBL" id="OQP50287.1"/>
    </source>
</evidence>